<feature type="domain" description="Mechanosensitive ion channel transmembrane helices 2/3" evidence="15">
    <location>
        <begin position="868"/>
        <end position="909"/>
    </location>
</feature>
<evidence type="ECO:0000256" key="4">
    <source>
        <dbReference type="ARBA" id="ARBA00022692"/>
    </source>
</evidence>
<evidence type="ECO:0000313" key="16">
    <source>
        <dbReference type="EMBL" id="RSB31932.1"/>
    </source>
</evidence>
<dbReference type="GO" id="GO:0008381">
    <property type="term" value="F:mechanosensitive monoatomic ion channel activity"/>
    <property type="evidence" value="ECO:0007669"/>
    <property type="project" value="UniProtKB-ARBA"/>
</dbReference>
<evidence type="ECO:0000256" key="7">
    <source>
        <dbReference type="ARBA" id="ARBA00023136"/>
    </source>
</evidence>
<dbReference type="Pfam" id="PF21088">
    <property type="entry name" value="MS_channel_1st"/>
    <property type="match status" value="1"/>
</dbReference>
<reference evidence="16 17" key="1">
    <citation type="submission" date="2018-10" db="EMBL/GenBank/DDBJ databases">
        <title>Transmission dynamics of multidrug resistant bacteria on intensive care unit surfaces.</title>
        <authorList>
            <person name="D'Souza A.W."/>
            <person name="Potter R.F."/>
            <person name="Wallace M."/>
            <person name="Shupe A."/>
            <person name="Patel S."/>
            <person name="Sun S."/>
            <person name="Gul D."/>
            <person name="Kwon J.H."/>
            <person name="Andleeb S."/>
            <person name="Burnham C.-A.D."/>
            <person name="Dantas G."/>
        </authorList>
    </citation>
    <scope>NUCLEOTIDE SEQUENCE [LARGE SCALE GENOMIC DNA]</scope>
    <source>
        <strain evidence="16 17">EC_073</strain>
    </source>
</reference>
<feature type="transmembrane region" description="Helical" evidence="10">
    <location>
        <begin position="776"/>
        <end position="801"/>
    </location>
</feature>
<dbReference type="Gene3D" id="2.30.30.60">
    <property type="match status" value="1"/>
</dbReference>
<comment type="similarity">
    <text evidence="2">Belongs to the MscS (TC 1.A.23) family.</text>
</comment>
<protein>
    <submittedName>
        <fullName evidence="16">Mechanosensitive channel MscK</fullName>
    </submittedName>
</protein>
<dbReference type="RefSeq" id="WP_125364890.1">
    <property type="nucleotide sequence ID" value="NZ_RHWT01000007.1"/>
</dbReference>
<dbReference type="FunFam" id="3.30.70.100:FF:000015">
    <property type="entry name" value="Potassium efflux system KefA"/>
    <property type="match status" value="1"/>
</dbReference>
<accession>A0A427KNU1</accession>
<feature type="region of interest" description="Disordered" evidence="9">
    <location>
        <begin position="1080"/>
        <end position="1099"/>
    </location>
</feature>
<comment type="subcellular location">
    <subcellularLocation>
        <location evidence="1">Cell membrane</location>
        <topology evidence="1">Multi-pass membrane protein</topology>
    </subcellularLocation>
</comment>
<feature type="domain" description="Mechanosensitive ion channel MscS" evidence="11">
    <location>
        <begin position="911"/>
        <end position="976"/>
    </location>
</feature>
<dbReference type="Pfam" id="PF12794">
    <property type="entry name" value="MscS_TM"/>
    <property type="match status" value="1"/>
</dbReference>
<dbReference type="Proteomes" id="UP000275321">
    <property type="component" value="Unassembled WGS sequence"/>
</dbReference>
<dbReference type="Pfam" id="PF12795">
    <property type="entry name" value="MscS_porin"/>
    <property type="match status" value="1"/>
</dbReference>
<feature type="domain" description="Mechanosensitive ion channel MscS C-terminal" evidence="14">
    <location>
        <begin position="984"/>
        <end position="1067"/>
    </location>
</feature>
<dbReference type="InterPro" id="IPR052702">
    <property type="entry name" value="MscS-like_channel"/>
</dbReference>
<feature type="region of interest" description="Disordered" evidence="9">
    <location>
        <begin position="91"/>
        <end position="112"/>
    </location>
</feature>
<name>A0A427KNU1_ENTCL</name>
<evidence type="ECO:0000259" key="12">
    <source>
        <dbReference type="Pfam" id="PF12794"/>
    </source>
</evidence>
<feature type="transmembrane region" description="Helical" evidence="10">
    <location>
        <begin position="709"/>
        <end position="728"/>
    </location>
</feature>
<dbReference type="InterPro" id="IPR023408">
    <property type="entry name" value="MscS_beta-dom_sf"/>
</dbReference>
<keyword evidence="7 10" id="KW-0472">Membrane</keyword>
<evidence type="ECO:0000259" key="14">
    <source>
        <dbReference type="Pfam" id="PF21082"/>
    </source>
</evidence>
<keyword evidence="6 10" id="KW-1133">Transmembrane helix</keyword>
<dbReference type="SUPFAM" id="SSF82689">
    <property type="entry name" value="Mechanosensitive channel protein MscS (YggB), C-terminal domain"/>
    <property type="match status" value="1"/>
</dbReference>
<feature type="transmembrane region" description="Helical" evidence="10">
    <location>
        <begin position="821"/>
        <end position="841"/>
    </location>
</feature>
<feature type="transmembrane region" description="Helical" evidence="10">
    <location>
        <begin position="480"/>
        <end position="501"/>
    </location>
</feature>
<dbReference type="InterPro" id="IPR006685">
    <property type="entry name" value="MscS_channel_2nd"/>
</dbReference>
<evidence type="ECO:0000256" key="10">
    <source>
        <dbReference type="SAM" id="Phobius"/>
    </source>
</evidence>
<keyword evidence="3" id="KW-1003">Cell membrane</keyword>
<dbReference type="InterPro" id="IPR010920">
    <property type="entry name" value="LSM_dom_sf"/>
</dbReference>
<dbReference type="NCBIfam" id="NF008438">
    <property type="entry name" value="PRK11281.1"/>
    <property type="match status" value="1"/>
</dbReference>
<keyword evidence="8" id="KW-0175">Coiled coil</keyword>
<feature type="transmembrane region" description="Helical" evidence="10">
    <location>
        <begin position="862"/>
        <end position="883"/>
    </location>
</feature>
<evidence type="ECO:0000256" key="2">
    <source>
        <dbReference type="ARBA" id="ARBA00008017"/>
    </source>
</evidence>
<dbReference type="GO" id="GO:0009992">
    <property type="term" value="P:intracellular water homeostasis"/>
    <property type="evidence" value="ECO:0007669"/>
    <property type="project" value="TreeGrafter"/>
</dbReference>
<proteinExistence type="inferred from homology"/>
<dbReference type="FunFam" id="1.10.287.1260:FF:000002">
    <property type="entry name" value="Potassium efflux system KefA"/>
    <property type="match status" value="1"/>
</dbReference>
<feature type="transmembrane region" description="Helical" evidence="10">
    <location>
        <begin position="672"/>
        <end position="697"/>
    </location>
</feature>
<feature type="domain" description="Mechanosensitive ion channel MscS porin" evidence="13">
    <location>
        <begin position="47"/>
        <end position="255"/>
    </location>
</feature>
<dbReference type="Pfam" id="PF21082">
    <property type="entry name" value="MS_channel_3rd"/>
    <property type="match status" value="1"/>
</dbReference>
<feature type="transmembrane region" description="Helical" evidence="10">
    <location>
        <begin position="538"/>
        <end position="560"/>
    </location>
</feature>
<organism evidence="16 17">
    <name type="scientific">Enterobacter cloacae</name>
    <dbReference type="NCBI Taxonomy" id="550"/>
    <lineage>
        <taxon>Bacteria</taxon>
        <taxon>Pseudomonadati</taxon>
        <taxon>Pseudomonadota</taxon>
        <taxon>Gammaproteobacteria</taxon>
        <taxon>Enterobacterales</taxon>
        <taxon>Enterobacteriaceae</taxon>
        <taxon>Enterobacter</taxon>
        <taxon>Enterobacter cloacae complex</taxon>
    </lineage>
</organism>
<dbReference type="SUPFAM" id="SSF50182">
    <property type="entry name" value="Sm-like ribonucleoproteins"/>
    <property type="match status" value="1"/>
</dbReference>
<dbReference type="GO" id="GO:0005886">
    <property type="term" value="C:plasma membrane"/>
    <property type="evidence" value="ECO:0007669"/>
    <property type="project" value="UniProtKB-SubCell"/>
</dbReference>
<keyword evidence="5" id="KW-0732">Signal</keyword>
<evidence type="ECO:0000259" key="15">
    <source>
        <dbReference type="Pfam" id="PF21088"/>
    </source>
</evidence>
<dbReference type="Pfam" id="PF00924">
    <property type="entry name" value="MS_channel_2nd"/>
    <property type="match status" value="1"/>
</dbReference>
<dbReference type="EMBL" id="RHWT01000007">
    <property type="protein sequence ID" value="RSB31932.1"/>
    <property type="molecule type" value="Genomic_DNA"/>
</dbReference>
<dbReference type="InterPro" id="IPR049278">
    <property type="entry name" value="MS_channel_C"/>
</dbReference>
<sequence length="1099" mass="124551">MLHTNRSQHPVFALLFATLFFFATAPLSWARADNGNDIPSRADVQSQLDTLNKQKDLTPQEKLIQQDLTETLESLDKIERVKAETTQLRQKVAQAPENMRKATDSLSALSDVDNDDETRKTLATLSLRQLESRVAQLLDDLQTAQSDLATYNSQLVSLQTQPERVQNAMYAASQQLQQIRNRLNGTTVGEGTLRPTQQTLLLVQQALLNAQIEEQRKSLEGNTVLQDTLQKQRDYVTANINRLEHQLQLLQEAVSPDETARIQANPLVKQELDANHQLSERLIQATESGNSLVQQNIKVKNWLDRALQSERNIKEQIAVLKGSLLLSRILYQQQQTLPSADELEDMTNRIADLRLEQFDVNQQRDALFQSDTFVAKIEEGHSSEVNPEVHDALLQVIDMRRELLDQLNKQLGNQLMMAINLQINQQQLVSVSKSLQEILTQQIFWVNSNKPMDWDWVKSFPETLKTQIKGMKITVNWEKAWPAVMIAFLAGLPLLLIAGLIRWRLGWLKNYQAKLASEVGQLRNDSQLHTPKAILIDLIRALPVCLIILAVGLILLTMQLNVSDLLWAFSKKLALFWLVFGVCWKVLEKDGVAVRHFNMPEQLTSHWRRQIVRISLALLPLHFWSVVSELSPLHLMDDVLGQLVILLNLLLIAILMWPMCRDSWRDKESHNLRLATVTVLAIIPLALMVLTATGYFYTTLRLSGRWIETVYLVIVWNLLYQTVLRGLSVAARRIAYRRAIARRQHQVKEGAEGAEPQEEPTIALEQVNQQTLRITMLVMIALFAVIFWAIWSDLITVFAYLDSITLWQYSGTEAGAAVMKSVTMGSLLFAVVSSMVAWALIRNLPGLLEVLVLSRLNLRQGASYAITTILNYVIIIVGAMTVFGSLGVSWDKLQWLAAALSVGLGFGLQEIFGNFVSGLIILFERPVRIGDTVTIGTFSGTVSKIRIRATTITDFDRKEVIIPNKAFVTERLINWSLSDTTTRVVIRLGVAYGSDLDKVKEVLLKAAKEHPKVMHEPAPDVFFTTFGPSTLDHELRLYVRELRDRSYTVDELNRSIDRLCRENNINIAFNQLEVHLHNEKGDEHTEVKREIKGDDPTPA</sequence>
<evidence type="ECO:0000256" key="5">
    <source>
        <dbReference type="ARBA" id="ARBA00022729"/>
    </source>
</evidence>
<dbReference type="PANTHER" id="PTHR30347">
    <property type="entry name" value="POTASSIUM CHANNEL RELATED"/>
    <property type="match status" value="1"/>
</dbReference>
<feature type="transmembrane region" description="Helical" evidence="10">
    <location>
        <begin position="639"/>
        <end position="660"/>
    </location>
</feature>
<evidence type="ECO:0000313" key="17">
    <source>
        <dbReference type="Proteomes" id="UP000275321"/>
    </source>
</evidence>
<evidence type="ECO:0000256" key="1">
    <source>
        <dbReference type="ARBA" id="ARBA00004651"/>
    </source>
</evidence>
<evidence type="ECO:0000256" key="8">
    <source>
        <dbReference type="SAM" id="Coils"/>
    </source>
</evidence>
<feature type="transmembrane region" description="Helical" evidence="10">
    <location>
        <begin position="895"/>
        <end position="923"/>
    </location>
</feature>
<feature type="domain" description="Mechanosensitive ion channel inner membrane" evidence="12">
    <location>
        <begin position="490"/>
        <end position="807"/>
    </location>
</feature>
<dbReference type="SUPFAM" id="SSF82861">
    <property type="entry name" value="Mechanosensitive channel protein MscS (YggB), transmembrane region"/>
    <property type="match status" value="1"/>
</dbReference>
<dbReference type="Gene3D" id="3.30.70.100">
    <property type="match status" value="1"/>
</dbReference>
<dbReference type="AlphaFoldDB" id="A0A427KNU1"/>
<comment type="caution">
    <text evidence="16">The sequence shown here is derived from an EMBL/GenBank/DDBJ whole genome shotgun (WGS) entry which is preliminary data.</text>
</comment>
<dbReference type="InterPro" id="IPR011066">
    <property type="entry name" value="MscS_channel_C_sf"/>
</dbReference>
<gene>
    <name evidence="16" type="primary">mscK</name>
    <name evidence="16" type="ORF">EGK68_07785</name>
</gene>
<evidence type="ECO:0000259" key="11">
    <source>
        <dbReference type="Pfam" id="PF00924"/>
    </source>
</evidence>
<dbReference type="InterPro" id="IPR025692">
    <property type="entry name" value="MscS_IM_dom1"/>
</dbReference>
<evidence type="ECO:0000256" key="3">
    <source>
        <dbReference type="ARBA" id="ARBA00022475"/>
    </source>
</evidence>
<dbReference type="InterPro" id="IPR024393">
    <property type="entry name" value="MscS_porin"/>
</dbReference>
<keyword evidence="4 10" id="KW-0812">Transmembrane</keyword>
<evidence type="ECO:0000256" key="6">
    <source>
        <dbReference type="ARBA" id="ARBA00022989"/>
    </source>
</evidence>
<dbReference type="InterPro" id="IPR006686">
    <property type="entry name" value="MscS_channel_CS"/>
</dbReference>
<dbReference type="InterPro" id="IPR011014">
    <property type="entry name" value="MscS_channel_TM-2"/>
</dbReference>
<feature type="coiled-coil region" evidence="8">
    <location>
        <begin position="127"/>
        <end position="161"/>
    </location>
</feature>
<evidence type="ECO:0000259" key="13">
    <source>
        <dbReference type="Pfam" id="PF12795"/>
    </source>
</evidence>
<dbReference type="FunFam" id="2.30.30.60:FF:000001">
    <property type="entry name" value="MscS Mechanosensitive ion channel"/>
    <property type="match status" value="1"/>
</dbReference>
<dbReference type="InterPro" id="IPR049142">
    <property type="entry name" value="MS_channel_1st"/>
</dbReference>
<dbReference type="Gene3D" id="1.10.287.1260">
    <property type="match status" value="1"/>
</dbReference>
<dbReference type="PANTHER" id="PTHR30347:SF1">
    <property type="entry name" value="MECHANOSENSITIVE CHANNEL MSCK"/>
    <property type="match status" value="1"/>
</dbReference>
<dbReference type="PROSITE" id="PS01246">
    <property type="entry name" value="UPF0003"/>
    <property type="match status" value="1"/>
</dbReference>
<evidence type="ECO:0000256" key="9">
    <source>
        <dbReference type="SAM" id="MobiDB-lite"/>
    </source>
</evidence>